<comment type="subcellular location">
    <subcellularLocation>
        <location evidence="1">Cell membrane</location>
        <topology evidence="1">Multi-pass membrane protein</topology>
    </subcellularLocation>
</comment>
<dbReference type="KEGG" id="tvl:FAZ95_33015"/>
<keyword evidence="3" id="KW-0808">Transferase</keyword>
<dbReference type="GO" id="GO:0005886">
    <property type="term" value="C:plasma membrane"/>
    <property type="evidence" value="ECO:0007669"/>
    <property type="project" value="UniProtKB-SubCell"/>
</dbReference>
<keyword evidence="2" id="KW-1003">Cell membrane</keyword>
<dbReference type="Proteomes" id="UP000298656">
    <property type="component" value="Chromosome 2"/>
</dbReference>
<name>A0A4P8J279_9BURK</name>
<keyword evidence="6 8" id="KW-0472">Membrane</keyword>
<keyword evidence="10" id="KW-1185">Reference proteome</keyword>
<gene>
    <name evidence="9" type="ORF">FAZ95_33015</name>
</gene>
<evidence type="ECO:0000256" key="2">
    <source>
        <dbReference type="ARBA" id="ARBA00022475"/>
    </source>
</evidence>
<evidence type="ECO:0000256" key="1">
    <source>
        <dbReference type="ARBA" id="ARBA00004651"/>
    </source>
</evidence>
<feature type="transmembrane region" description="Helical" evidence="8">
    <location>
        <begin position="20"/>
        <end position="40"/>
    </location>
</feature>
<feature type="transmembrane region" description="Helical" evidence="8">
    <location>
        <begin position="313"/>
        <end position="340"/>
    </location>
</feature>
<keyword evidence="4 8" id="KW-0812">Transmembrane</keyword>
<feature type="transmembrane region" description="Helical" evidence="8">
    <location>
        <begin position="280"/>
        <end position="301"/>
    </location>
</feature>
<organism evidence="9 10">
    <name type="scientific">Trinickia violacea</name>
    <dbReference type="NCBI Taxonomy" id="2571746"/>
    <lineage>
        <taxon>Bacteria</taxon>
        <taxon>Pseudomonadati</taxon>
        <taxon>Pseudomonadota</taxon>
        <taxon>Betaproteobacteria</taxon>
        <taxon>Burkholderiales</taxon>
        <taxon>Burkholderiaceae</taxon>
        <taxon>Trinickia</taxon>
    </lineage>
</organism>
<reference evidence="9 10" key="1">
    <citation type="submission" date="2019-05" db="EMBL/GenBank/DDBJ databases">
        <title>Burkholderia sp. DHOD12, isolated from subtropical forest soil.</title>
        <authorList>
            <person name="Gao Z.-H."/>
            <person name="Qiu L.-H."/>
        </authorList>
    </citation>
    <scope>NUCLEOTIDE SEQUENCE [LARGE SCALE GENOMIC DNA]</scope>
    <source>
        <strain evidence="9 10">DHOD12</strain>
    </source>
</reference>
<feature type="transmembrane region" description="Helical" evidence="8">
    <location>
        <begin position="146"/>
        <end position="179"/>
    </location>
</feature>
<sequence>MGVFVTNVSRASGGRGADRVTLYATAVLVMQVLVLAIWSVRYYVLHEQSAPMLGWDFVVFWSAARVALEHGAASVFSPQLMYAVEVGLTPFGGGAKWPYPPTFLLPLIPLGLLPFSVALASFSAVGIALYACVLTRAARGLARPNFLIAAAFPGIPVALAAGQNSLLTVAAAGSALWLLEANSVLAAVCIATLAIKPQFAVLFPLVLICSRQWRTLVASAACCVAFVGLSAAVLGLDAWTAFISYLPKFNQVTVVHGTHLWNGMPTLFAASRLAGLSVGAAYAVHVLVVVPAVVATAYLWLRPARFELRATALTVTTLLVQPYLMFYDLAWLALPILFLMRDAKVSELSRLEWVMLGAAWLTPAQGFLAVVFGAPCQIAPAVLTALLAMTMRRHFATQKVRTSSSIHCAF</sequence>
<accession>A0A4P8J279</accession>
<evidence type="ECO:0000256" key="6">
    <source>
        <dbReference type="ARBA" id="ARBA00023136"/>
    </source>
</evidence>
<protein>
    <submittedName>
        <fullName evidence="9">DUF2029 domain-containing protein</fullName>
    </submittedName>
</protein>
<feature type="transmembrane region" description="Helical" evidence="8">
    <location>
        <begin position="185"/>
        <end position="209"/>
    </location>
</feature>
<evidence type="ECO:0000313" key="10">
    <source>
        <dbReference type="Proteomes" id="UP000298656"/>
    </source>
</evidence>
<evidence type="ECO:0000256" key="8">
    <source>
        <dbReference type="SAM" id="Phobius"/>
    </source>
</evidence>
<dbReference type="AlphaFoldDB" id="A0A4P8J279"/>
<evidence type="ECO:0000256" key="4">
    <source>
        <dbReference type="ARBA" id="ARBA00022692"/>
    </source>
</evidence>
<dbReference type="Pfam" id="PF09594">
    <property type="entry name" value="GT87"/>
    <property type="match status" value="1"/>
</dbReference>
<feature type="transmembrane region" description="Helical" evidence="8">
    <location>
        <begin position="111"/>
        <end position="134"/>
    </location>
</feature>
<comment type="similarity">
    <text evidence="7">Belongs to the glycosyltransferase 87 family.</text>
</comment>
<evidence type="ECO:0000256" key="3">
    <source>
        <dbReference type="ARBA" id="ARBA00022679"/>
    </source>
</evidence>
<evidence type="ECO:0000313" key="9">
    <source>
        <dbReference type="EMBL" id="QCP54966.1"/>
    </source>
</evidence>
<evidence type="ECO:0000256" key="5">
    <source>
        <dbReference type="ARBA" id="ARBA00022989"/>
    </source>
</evidence>
<proteinExistence type="inferred from homology"/>
<dbReference type="EMBL" id="CP040078">
    <property type="protein sequence ID" value="QCP54966.1"/>
    <property type="molecule type" value="Genomic_DNA"/>
</dbReference>
<dbReference type="GO" id="GO:0016758">
    <property type="term" value="F:hexosyltransferase activity"/>
    <property type="evidence" value="ECO:0007669"/>
    <property type="project" value="InterPro"/>
</dbReference>
<keyword evidence="5 8" id="KW-1133">Transmembrane helix</keyword>
<feature type="transmembrane region" description="Helical" evidence="8">
    <location>
        <begin position="360"/>
        <end position="389"/>
    </location>
</feature>
<dbReference type="InterPro" id="IPR018584">
    <property type="entry name" value="GT87"/>
</dbReference>
<evidence type="ECO:0000256" key="7">
    <source>
        <dbReference type="ARBA" id="ARBA00024033"/>
    </source>
</evidence>
<feature type="transmembrane region" description="Helical" evidence="8">
    <location>
        <begin position="216"/>
        <end position="236"/>
    </location>
</feature>
<dbReference type="OrthoDB" id="9060950at2"/>